<dbReference type="InterPro" id="IPR050300">
    <property type="entry name" value="GDXG_lipolytic_enzyme"/>
</dbReference>
<keyword evidence="2" id="KW-0732">Signal</keyword>
<feature type="domain" description="Alpha/beta hydrolase fold-3" evidence="3">
    <location>
        <begin position="77"/>
        <end position="261"/>
    </location>
</feature>
<gene>
    <name evidence="4" type="ORF">C8N47_11748</name>
</gene>
<feature type="chain" id="PRO_5015507330" evidence="2">
    <location>
        <begin position="25"/>
        <end position="289"/>
    </location>
</feature>
<protein>
    <submittedName>
        <fullName evidence="4">Acetyl esterase/lipase</fullName>
    </submittedName>
</protein>
<dbReference type="RefSeq" id="WP_211316153.1">
    <property type="nucleotide sequence ID" value="NZ_OY782574.1"/>
</dbReference>
<accession>A0A2T5BYX5</accession>
<name>A0A2T5BYX5_9BACT</name>
<dbReference type="SUPFAM" id="SSF53474">
    <property type="entry name" value="alpha/beta-Hydrolases"/>
    <property type="match status" value="1"/>
</dbReference>
<dbReference type="PANTHER" id="PTHR48081:SF6">
    <property type="entry name" value="PEPTIDASE S9 PROLYL OLIGOPEPTIDASE CATALYTIC DOMAIN-CONTAINING PROTEIN"/>
    <property type="match status" value="1"/>
</dbReference>
<dbReference type="InterPro" id="IPR029058">
    <property type="entry name" value="AB_hydrolase_fold"/>
</dbReference>
<keyword evidence="5" id="KW-1185">Reference proteome</keyword>
<dbReference type="EMBL" id="QAAD01000017">
    <property type="protein sequence ID" value="PTN07453.1"/>
    <property type="molecule type" value="Genomic_DNA"/>
</dbReference>
<evidence type="ECO:0000313" key="4">
    <source>
        <dbReference type="EMBL" id="PTN07453.1"/>
    </source>
</evidence>
<feature type="signal peptide" evidence="2">
    <location>
        <begin position="1"/>
        <end position="24"/>
    </location>
</feature>
<dbReference type="AlphaFoldDB" id="A0A2T5BYX5"/>
<dbReference type="InterPro" id="IPR013094">
    <property type="entry name" value="AB_hydrolase_3"/>
</dbReference>
<evidence type="ECO:0000256" key="2">
    <source>
        <dbReference type="SAM" id="SignalP"/>
    </source>
</evidence>
<dbReference type="PANTHER" id="PTHR48081">
    <property type="entry name" value="AB HYDROLASE SUPERFAMILY PROTEIN C4A8.06C"/>
    <property type="match status" value="1"/>
</dbReference>
<organism evidence="4 5">
    <name type="scientific">Mangrovibacterium marinum</name>
    <dbReference type="NCBI Taxonomy" id="1639118"/>
    <lineage>
        <taxon>Bacteria</taxon>
        <taxon>Pseudomonadati</taxon>
        <taxon>Bacteroidota</taxon>
        <taxon>Bacteroidia</taxon>
        <taxon>Marinilabiliales</taxon>
        <taxon>Prolixibacteraceae</taxon>
        <taxon>Mangrovibacterium</taxon>
    </lineage>
</organism>
<dbReference type="Proteomes" id="UP000243525">
    <property type="component" value="Unassembled WGS sequence"/>
</dbReference>
<dbReference type="Gene3D" id="3.40.50.1820">
    <property type="entry name" value="alpha/beta hydrolase"/>
    <property type="match status" value="1"/>
</dbReference>
<evidence type="ECO:0000259" key="3">
    <source>
        <dbReference type="Pfam" id="PF07859"/>
    </source>
</evidence>
<sequence>MNQFLRKAGILFGLIMLLSSMAFAQDRSFCISLQARELYAPPVEKDFQLNKPFVPYIKVFLPEKEKATGRAVVICPGGGYGMVAFGHEGTRWAGFYNDLGIAAIVVKYRLPHGDNKIPVSDAETALQIVKDSADFWNINRDDVGIMGFSAGGHLASTIATHTRPPLRPNFQILFYPVITMDKSYTHLGSHDNFLGNDAGKELEDRFSNEKQVTKDTPPAFIVLAADDKVVPPANGINYFEALIDNKVYATLHVYPTGNHGWGYRRSYQFNQAILDELTLWLATIDKSKK</sequence>
<comment type="caution">
    <text evidence="4">The sequence shown here is derived from an EMBL/GenBank/DDBJ whole genome shotgun (WGS) entry which is preliminary data.</text>
</comment>
<keyword evidence="1" id="KW-0378">Hydrolase</keyword>
<reference evidence="4 5" key="1">
    <citation type="submission" date="2018-04" db="EMBL/GenBank/DDBJ databases">
        <title>Genomic Encyclopedia of Archaeal and Bacterial Type Strains, Phase II (KMG-II): from individual species to whole genera.</title>
        <authorList>
            <person name="Goeker M."/>
        </authorList>
    </citation>
    <scope>NUCLEOTIDE SEQUENCE [LARGE SCALE GENOMIC DNA]</scope>
    <source>
        <strain evidence="4 5">DSM 28823</strain>
    </source>
</reference>
<dbReference type="Pfam" id="PF07859">
    <property type="entry name" value="Abhydrolase_3"/>
    <property type="match status" value="1"/>
</dbReference>
<proteinExistence type="predicted"/>
<dbReference type="GO" id="GO:0016787">
    <property type="term" value="F:hydrolase activity"/>
    <property type="evidence" value="ECO:0007669"/>
    <property type="project" value="UniProtKB-KW"/>
</dbReference>
<evidence type="ECO:0000256" key="1">
    <source>
        <dbReference type="ARBA" id="ARBA00022801"/>
    </source>
</evidence>
<evidence type="ECO:0000313" key="5">
    <source>
        <dbReference type="Proteomes" id="UP000243525"/>
    </source>
</evidence>